<evidence type="ECO:0000256" key="1">
    <source>
        <dbReference type="ARBA" id="ARBA00022729"/>
    </source>
</evidence>
<dbReference type="InterPro" id="IPR011628">
    <property type="entry name" value="Cleaved_adhesin"/>
</dbReference>
<feature type="domain" description="Cleaved adhesin" evidence="3">
    <location>
        <begin position="118"/>
        <end position="246"/>
    </location>
</feature>
<feature type="signal peptide" evidence="2">
    <location>
        <begin position="1"/>
        <end position="31"/>
    </location>
</feature>
<dbReference type="NCBIfam" id="TIGR04183">
    <property type="entry name" value="Por_Secre_tail"/>
    <property type="match status" value="1"/>
</dbReference>
<dbReference type="InterPro" id="IPR008979">
    <property type="entry name" value="Galactose-bd-like_sf"/>
</dbReference>
<dbReference type="InterPro" id="IPR026444">
    <property type="entry name" value="Secre_tail"/>
</dbReference>
<dbReference type="Proteomes" id="UP000273270">
    <property type="component" value="Chromosome"/>
</dbReference>
<dbReference type="KEGG" id="ccau:EG346_05435"/>
<dbReference type="OrthoDB" id="8781670at2"/>
<dbReference type="EMBL" id="CP033920">
    <property type="protein sequence ID" value="AZA47665.1"/>
    <property type="molecule type" value="Genomic_DNA"/>
</dbReference>
<feature type="chain" id="PRO_5018178249" evidence="2">
    <location>
        <begin position="32"/>
        <end position="333"/>
    </location>
</feature>
<dbReference type="SUPFAM" id="SSF49785">
    <property type="entry name" value="Galactose-binding domain-like"/>
    <property type="match status" value="1"/>
</dbReference>
<dbReference type="Pfam" id="PF18962">
    <property type="entry name" value="Por_Secre_tail"/>
    <property type="match status" value="1"/>
</dbReference>
<keyword evidence="1 2" id="KW-0732">Signal</keyword>
<reference evidence="6" key="1">
    <citation type="submission" date="2018-11" db="EMBL/GenBank/DDBJ databases">
        <title>Proposal to divide the Flavobacteriaceae and reorganize its genera based on Amino Acid Identity values calculated from whole genome sequences.</title>
        <authorList>
            <person name="Nicholson A.C."/>
            <person name="Gulvik C.A."/>
            <person name="Whitney A.M."/>
            <person name="Humrighouse B.W."/>
            <person name="Bell M."/>
            <person name="Holmes B."/>
            <person name="Steigerwalt A.G."/>
            <person name="Villarma A."/>
            <person name="Sheth M."/>
            <person name="Batra D."/>
            <person name="Pryor J."/>
            <person name="Bernardet J.-F."/>
            <person name="Hugo C."/>
            <person name="Kampfer P."/>
            <person name="Newman J."/>
            <person name="McQuiston J.R."/>
        </authorList>
    </citation>
    <scope>NUCLEOTIDE SEQUENCE [LARGE SCALE GENOMIC DNA]</scope>
    <source>
        <strain evidence="6">G0188</strain>
    </source>
</reference>
<feature type="domain" description="Secretion system C-terminal sorting" evidence="4">
    <location>
        <begin position="266"/>
        <end position="331"/>
    </location>
</feature>
<organism evidence="5 6">
    <name type="scientific">Chryseobacterium carnipullorum</name>
    <dbReference type="NCBI Taxonomy" id="1124835"/>
    <lineage>
        <taxon>Bacteria</taxon>
        <taxon>Pseudomonadati</taxon>
        <taxon>Bacteroidota</taxon>
        <taxon>Flavobacteriia</taxon>
        <taxon>Flavobacteriales</taxon>
        <taxon>Weeksellaceae</taxon>
        <taxon>Chryseobacterium group</taxon>
        <taxon>Chryseobacterium</taxon>
    </lineage>
</organism>
<proteinExistence type="predicted"/>
<sequence>MIFFTIFRKNIIMKKALFSLSLLLGITASNAQTVLLDEGFESYTNFAITGFGNWLTLDLDGLNTYTGGGPVIGGTTSPSWTANWTNRGLPMAFQIFNLSASNATNNATSTAADEEIRNFSPHAGQKCAVSWAGVPSTTGGATANNDWLITPALTLGTSANILTFWVKALSPVFTESYKVGVYTGSGNPTSAANFTIVSSPATSTAPFAAWQQVTINLNAYAGQTIRIGFQYMSSDQYMFMLDDVKVTATGVLATNEASSKAKTTSLYPNPTSGEINIKTDKKVKTISVMDMAGKNVTKTESERADISSSPKGTYIVKAEFNDGTSTTEKVIKQ</sequence>
<dbReference type="NCBIfam" id="NF038128">
    <property type="entry name" value="choice_anch_J"/>
    <property type="match status" value="1"/>
</dbReference>
<evidence type="ECO:0000313" key="5">
    <source>
        <dbReference type="EMBL" id="AZA47665.1"/>
    </source>
</evidence>
<dbReference type="Gene3D" id="2.60.120.200">
    <property type="match status" value="1"/>
</dbReference>
<evidence type="ECO:0000259" key="4">
    <source>
        <dbReference type="Pfam" id="PF18962"/>
    </source>
</evidence>
<dbReference type="AlphaFoldDB" id="A0A3G6M2X3"/>
<evidence type="ECO:0000259" key="3">
    <source>
        <dbReference type="Pfam" id="PF07675"/>
    </source>
</evidence>
<protein>
    <submittedName>
        <fullName evidence="5">T9SS C-terminal target domain-containing protein</fullName>
    </submittedName>
</protein>
<keyword evidence="6" id="KW-1185">Reference proteome</keyword>
<accession>A0A3G6M2X3</accession>
<dbReference type="Pfam" id="PF07675">
    <property type="entry name" value="Cleaved_Adhesin"/>
    <property type="match status" value="1"/>
</dbReference>
<evidence type="ECO:0000313" key="6">
    <source>
        <dbReference type="Proteomes" id="UP000273270"/>
    </source>
</evidence>
<evidence type="ECO:0000256" key="2">
    <source>
        <dbReference type="SAM" id="SignalP"/>
    </source>
</evidence>
<name>A0A3G6M2X3_CHRCU</name>
<gene>
    <name evidence="5" type="ORF">EG346_05435</name>
</gene>